<feature type="non-terminal residue" evidence="4">
    <location>
        <position position="273"/>
    </location>
</feature>
<dbReference type="InterPro" id="IPR011765">
    <property type="entry name" value="Pept_M16_N"/>
</dbReference>
<proteinExistence type="inferred from homology"/>
<dbReference type="SUPFAM" id="SSF63411">
    <property type="entry name" value="LuxS/MPP-like metallohydrolase"/>
    <property type="match status" value="2"/>
</dbReference>
<comment type="similarity">
    <text evidence="1">Belongs to the peptidase M16 family.</text>
</comment>
<feature type="domain" description="Peptidase M16 C-terminal" evidence="3">
    <location>
        <begin position="79"/>
        <end position="254"/>
    </location>
</feature>
<dbReference type="EMBL" id="BART01005011">
    <property type="protein sequence ID" value="GAG59751.1"/>
    <property type="molecule type" value="Genomic_DNA"/>
</dbReference>
<evidence type="ECO:0000313" key="4">
    <source>
        <dbReference type="EMBL" id="GAG59751.1"/>
    </source>
</evidence>
<dbReference type="InterPro" id="IPR050361">
    <property type="entry name" value="MPP/UQCRC_Complex"/>
</dbReference>
<feature type="domain" description="Peptidase M16 N-terminal" evidence="2">
    <location>
        <begin position="6"/>
        <end position="71"/>
    </location>
</feature>
<evidence type="ECO:0008006" key="5">
    <source>
        <dbReference type="Google" id="ProtNLM"/>
    </source>
</evidence>
<dbReference type="Gene3D" id="3.30.830.10">
    <property type="entry name" value="Metalloenzyme, LuxS/M16 peptidase-like"/>
    <property type="match status" value="2"/>
</dbReference>
<dbReference type="InterPro" id="IPR007863">
    <property type="entry name" value="Peptidase_M16_C"/>
</dbReference>
<dbReference type="Pfam" id="PF05193">
    <property type="entry name" value="Peptidase_M16_C"/>
    <property type="match status" value="1"/>
</dbReference>
<reference evidence="4" key="1">
    <citation type="journal article" date="2014" name="Front. Microbiol.">
        <title>High frequency of phylogenetically diverse reductive dehalogenase-homologous genes in deep subseafloor sedimentary metagenomes.</title>
        <authorList>
            <person name="Kawai M."/>
            <person name="Futagami T."/>
            <person name="Toyoda A."/>
            <person name="Takaki Y."/>
            <person name="Nishi S."/>
            <person name="Hori S."/>
            <person name="Arai W."/>
            <person name="Tsubouchi T."/>
            <person name="Morono Y."/>
            <person name="Uchiyama I."/>
            <person name="Ito T."/>
            <person name="Fujiyama A."/>
            <person name="Inagaki F."/>
            <person name="Takami H."/>
        </authorList>
    </citation>
    <scope>NUCLEOTIDE SEQUENCE</scope>
    <source>
        <strain evidence="4">Expedition CK06-06</strain>
    </source>
</reference>
<dbReference type="AlphaFoldDB" id="X1AIC2"/>
<dbReference type="GO" id="GO:0046872">
    <property type="term" value="F:metal ion binding"/>
    <property type="evidence" value="ECO:0007669"/>
    <property type="project" value="InterPro"/>
</dbReference>
<evidence type="ECO:0000259" key="3">
    <source>
        <dbReference type="Pfam" id="PF05193"/>
    </source>
</evidence>
<comment type="caution">
    <text evidence="4">The sequence shown here is derived from an EMBL/GenBank/DDBJ whole genome shotgun (WGS) entry which is preliminary data.</text>
</comment>
<accession>X1AIC2</accession>
<evidence type="ECO:0000259" key="2">
    <source>
        <dbReference type="Pfam" id="PF00675"/>
    </source>
</evidence>
<feature type="non-terminal residue" evidence="4">
    <location>
        <position position="1"/>
    </location>
</feature>
<sequence>VVIPGDHFVTALDVLADALMNSAFDPEELKKEREVILREIDMGEDDPDRFLSRLFWSTVYREHPYGYPVIGYRTLFERLTREDLLDYYHRMYRPNNIILVGVGDFDSETALAHIKEAFADFERGSLPPVYIPAEPEQLGPRRAEREFEVKQIYLLMGFRTVSIESKDMYPLDVLAIILGQGRSSRLFRKIREEKGLVNAVSSWSYTPRYGGIFGINATLEEVNKDCAIEEILKELDRFKVELVSEEELKKAKRKVVSEHIFSRETMEDRAGDL</sequence>
<name>X1AIC2_9ZZZZ</name>
<organism evidence="4">
    <name type="scientific">marine sediment metagenome</name>
    <dbReference type="NCBI Taxonomy" id="412755"/>
    <lineage>
        <taxon>unclassified sequences</taxon>
        <taxon>metagenomes</taxon>
        <taxon>ecological metagenomes</taxon>
    </lineage>
</organism>
<dbReference type="PANTHER" id="PTHR11851:SF49">
    <property type="entry name" value="MITOCHONDRIAL-PROCESSING PEPTIDASE SUBUNIT ALPHA"/>
    <property type="match status" value="1"/>
</dbReference>
<gene>
    <name evidence="4" type="ORF">S01H4_12014</name>
</gene>
<dbReference type="PANTHER" id="PTHR11851">
    <property type="entry name" value="METALLOPROTEASE"/>
    <property type="match status" value="1"/>
</dbReference>
<dbReference type="InterPro" id="IPR011249">
    <property type="entry name" value="Metalloenz_LuxS/M16"/>
</dbReference>
<protein>
    <recommendedName>
        <fullName evidence="5">Peptidase M16 C-terminal domain-containing protein</fullName>
    </recommendedName>
</protein>
<dbReference type="Pfam" id="PF00675">
    <property type="entry name" value="Peptidase_M16"/>
    <property type="match status" value="1"/>
</dbReference>
<evidence type="ECO:0000256" key="1">
    <source>
        <dbReference type="ARBA" id="ARBA00007261"/>
    </source>
</evidence>